<sequence length="285" mass="30677">MKVAALSLGLFAAGALASSNDNSKCKCFLDDTCWPSSREWSQLNQTVSGRLIATTPLTEAGHGKASTRPLVPISSLSGSPRTSIMAPFFANQSLDPFTAAPKPCTLGNYVRYAVDVSSANDVNATIKFAKAKNIHFVIRNTGYGYLGRLTGAGAISTRNDKNYRDTAVKIGAGVQGYEILAAAKAKDVPGTVGAATVSFFISNNPTDTFYAGIDAFHAAPGHVYLSRHRVCQLLRPLQHVLRPPADWKMAANQKFMTDDIMQFIEKVTPSSGAYMNEADFQQPNF</sequence>
<dbReference type="GeneID" id="85329729"/>
<evidence type="ECO:0000259" key="2">
    <source>
        <dbReference type="Pfam" id="PF01565"/>
    </source>
</evidence>
<gene>
    <name evidence="3" type="ORF">B0T26DRAFT_765321</name>
</gene>
<dbReference type="InterPro" id="IPR036318">
    <property type="entry name" value="FAD-bd_PCMH-like_sf"/>
</dbReference>
<feature type="chain" id="PRO_5041233300" description="FAD linked oxidase N-terminal domain-containing protein" evidence="1">
    <location>
        <begin position="18"/>
        <end position="285"/>
    </location>
</feature>
<dbReference type="SUPFAM" id="SSF56176">
    <property type="entry name" value="FAD-binding/transporter-associated domain-like"/>
    <property type="match status" value="1"/>
</dbReference>
<proteinExistence type="predicted"/>
<dbReference type="InterPro" id="IPR016169">
    <property type="entry name" value="FAD-bd_PCMH_sub2"/>
</dbReference>
<evidence type="ECO:0000313" key="3">
    <source>
        <dbReference type="EMBL" id="KAK0727422.1"/>
    </source>
</evidence>
<dbReference type="AlphaFoldDB" id="A0AA40B4C8"/>
<dbReference type="Proteomes" id="UP001172101">
    <property type="component" value="Unassembled WGS sequence"/>
</dbReference>
<evidence type="ECO:0000256" key="1">
    <source>
        <dbReference type="SAM" id="SignalP"/>
    </source>
</evidence>
<organism evidence="3 4">
    <name type="scientific">Lasiosphaeria miniovina</name>
    <dbReference type="NCBI Taxonomy" id="1954250"/>
    <lineage>
        <taxon>Eukaryota</taxon>
        <taxon>Fungi</taxon>
        <taxon>Dikarya</taxon>
        <taxon>Ascomycota</taxon>
        <taxon>Pezizomycotina</taxon>
        <taxon>Sordariomycetes</taxon>
        <taxon>Sordariomycetidae</taxon>
        <taxon>Sordariales</taxon>
        <taxon>Lasiosphaeriaceae</taxon>
        <taxon>Lasiosphaeria</taxon>
    </lineage>
</organism>
<reference evidence="3" key="1">
    <citation type="submission" date="2023-06" db="EMBL/GenBank/DDBJ databases">
        <title>Genome-scale phylogeny and comparative genomics of the fungal order Sordariales.</title>
        <authorList>
            <consortium name="Lawrence Berkeley National Laboratory"/>
            <person name="Hensen N."/>
            <person name="Bonometti L."/>
            <person name="Westerberg I."/>
            <person name="Brannstrom I.O."/>
            <person name="Guillou S."/>
            <person name="Cros-Aarteil S."/>
            <person name="Calhoun S."/>
            <person name="Haridas S."/>
            <person name="Kuo A."/>
            <person name="Mondo S."/>
            <person name="Pangilinan J."/>
            <person name="Riley R."/>
            <person name="LaButti K."/>
            <person name="Andreopoulos B."/>
            <person name="Lipzen A."/>
            <person name="Chen C."/>
            <person name="Yanf M."/>
            <person name="Daum C."/>
            <person name="Ng V."/>
            <person name="Clum A."/>
            <person name="Steindorff A."/>
            <person name="Ohm R."/>
            <person name="Martin F."/>
            <person name="Silar P."/>
            <person name="Natvig D."/>
            <person name="Lalanne C."/>
            <person name="Gautier V."/>
            <person name="Ament-velasquez S.L."/>
            <person name="Kruys A."/>
            <person name="Hutchinson M.I."/>
            <person name="Powell A.J."/>
            <person name="Barry K."/>
            <person name="Miller A.N."/>
            <person name="Grigoriev I.V."/>
            <person name="Debuchy R."/>
            <person name="Gladieux P."/>
            <person name="Thoren M.H."/>
            <person name="Johannesson H."/>
        </authorList>
    </citation>
    <scope>NUCLEOTIDE SEQUENCE</scope>
    <source>
        <strain evidence="3">SMH2392-1A</strain>
    </source>
</reference>
<keyword evidence="1" id="KW-0732">Signal</keyword>
<feature type="domain" description="FAD linked oxidase N-terminal" evidence="2">
    <location>
        <begin position="113"/>
        <end position="187"/>
    </location>
</feature>
<name>A0AA40B4C8_9PEZI</name>
<dbReference type="InterPro" id="IPR006094">
    <property type="entry name" value="Oxid_FAD_bind_N"/>
</dbReference>
<evidence type="ECO:0000313" key="4">
    <source>
        <dbReference type="Proteomes" id="UP001172101"/>
    </source>
</evidence>
<protein>
    <recommendedName>
        <fullName evidence="2">FAD linked oxidase N-terminal domain-containing protein</fullName>
    </recommendedName>
</protein>
<comment type="caution">
    <text evidence="3">The sequence shown here is derived from an EMBL/GenBank/DDBJ whole genome shotgun (WGS) entry which is preliminary data.</text>
</comment>
<accession>A0AA40B4C8</accession>
<feature type="signal peptide" evidence="1">
    <location>
        <begin position="1"/>
        <end position="17"/>
    </location>
</feature>
<dbReference type="EMBL" id="JAUIRO010000002">
    <property type="protein sequence ID" value="KAK0727422.1"/>
    <property type="molecule type" value="Genomic_DNA"/>
</dbReference>
<keyword evidence="4" id="KW-1185">Reference proteome</keyword>
<dbReference type="Pfam" id="PF01565">
    <property type="entry name" value="FAD_binding_4"/>
    <property type="match status" value="1"/>
</dbReference>
<dbReference type="GO" id="GO:0050660">
    <property type="term" value="F:flavin adenine dinucleotide binding"/>
    <property type="evidence" value="ECO:0007669"/>
    <property type="project" value="InterPro"/>
</dbReference>
<dbReference type="Gene3D" id="3.30.465.10">
    <property type="match status" value="1"/>
</dbReference>
<dbReference type="RefSeq" id="XP_060300277.1">
    <property type="nucleotide sequence ID" value="XM_060446459.1"/>
</dbReference>